<organism evidence="1 2">
    <name type="scientific">Lecanicillium saksenae</name>
    <dbReference type="NCBI Taxonomy" id="468837"/>
    <lineage>
        <taxon>Eukaryota</taxon>
        <taxon>Fungi</taxon>
        <taxon>Dikarya</taxon>
        <taxon>Ascomycota</taxon>
        <taxon>Pezizomycotina</taxon>
        <taxon>Sordariomycetes</taxon>
        <taxon>Hypocreomycetidae</taxon>
        <taxon>Hypocreales</taxon>
        <taxon>Cordycipitaceae</taxon>
        <taxon>Lecanicillium</taxon>
    </lineage>
</organism>
<protein>
    <submittedName>
        <fullName evidence="1">Uncharacterized protein</fullName>
    </submittedName>
</protein>
<evidence type="ECO:0000313" key="2">
    <source>
        <dbReference type="Proteomes" id="UP001148737"/>
    </source>
</evidence>
<dbReference type="Proteomes" id="UP001148737">
    <property type="component" value="Unassembled WGS sequence"/>
</dbReference>
<comment type="caution">
    <text evidence="1">The sequence shown here is derived from an EMBL/GenBank/DDBJ whole genome shotgun (WGS) entry which is preliminary data.</text>
</comment>
<keyword evidence="2" id="KW-1185">Reference proteome</keyword>
<name>A0ACC1QHQ9_9HYPO</name>
<sequence length="489" mass="53262">MASSPIEKHDDVAGVAELGDADGRLPTTALTVLEKAERRVRQKLDFYLLPLLVLGFLALQFDRVNIGNALTNSLKEDLSLSLGQVNVGTQIFQVGIIVSEIPANIILQKLGARVWLTALLAIWGTITLAQAWMTNVHSFYGTRFLLGLFEGGFIPGSQYVLALFYKSDELALRTAIFYTGNYAAAGTGSLIAAGILKMDGTSNLAGWQWIFILEGIFTILVSAAFLLLMPESVSKTRPMHGMFDLFNEDERTVLARRIAGAGAPTREAKATMTLTAFRRTVLNVRPWLHLLLNAASIAPKGALQLYTPSIIKALGFDSIRANLLNAVSSFNVVVLSIAISLASDKFRRRGVFCIVTFVWSIIFGAAVIAVRESNDKWLRYAMLTLLNSGGALAQALNDAWISINSPTSNYRSIGLAMATVGSNIGVLIGPQLFQPSDQPLYTHGFISILCLFAASILITLVIMAIYTRDNKKATAEAENPEERCPHYEV</sequence>
<gene>
    <name evidence="1" type="ORF">NLG97_g9977</name>
</gene>
<evidence type="ECO:0000313" key="1">
    <source>
        <dbReference type="EMBL" id="KAJ3474129.1"/>
    </source>
</evidence>
<accession>A0ACC1QHQ9</accession>
<reference evidence="1" key="1">
    <citation type="submission" date="2022-07" db="EMBL/GenBank/DDBJ databases">
        <title>Genome Sequence of Lecanicillium saksenae.</title>
        <authorList>
            <person name="Buettner E."/>
        </authorList>
    </citation>
    <scope>NUCLEOTIDE SEQUENCE</scope>
    <source>
        <strain evidence="1">VT-O1</strain>
    </source>
</reference>
<dbReference type="EMBL" id="JANAKD010002265">
    <property type="protein sequence ID" value="KAJ3474129.1"/>
    <property type="molecule type" value="Genomic_DNA"/>
</dbReference>
<proteinExistence type="predicted"/>